<protein>
    <submittedName>
        <fullName evidence="2">HDOD domain-containing protein</fullName>
    </submittedName>
</protein>
<evidence type="ECO:0000259" key="1">
    <source>
        <dbReference type="PROSITE" id="PS51833"/>
    </source>
</evidence>
<organism evidence="2 3">
    <name type="scientific">Uliginosibacterium flavum</name>
    <dbReference type="NCBI Taxonomy" id="1396831"/>
    <lineage>
        <taxon>Bacteria</taxon>
        <taxon>Pseudomonadati</taxon>
        <taxon>Pseudomonadota</taxon>
        <taxon>Betaproteobacteria</taxon>
        <taxon>Rhodocyclales</taxon>
        <taxon>Zoogloeaceae</taxon>
        <taxon>Uliginosibacterium</taxon>
    </lineage>
</organism>
<dbReference type="Proteomes" id="UP001549691">
    <property type="component" value="Unassembled WGS sequence"/>
</dbReference>
<dbReference type="RefSeq" id="WP_354599261.1">
    <property type="nucleotide sequence ID" value="NZ_JBEWZI010000001.1"/>
</dbReference>
<dbReference type="Pfam" id="PF08668">
    <property type="entry name" value="HDOD"/>
    <property type="match status" value="1"/>
</dbReference>
<evidence type="ECO:0000313" key="3">
    <source>
        <dbReference type="Proteomes" id="UP001549691"/>
    </source>
</evidence>
<reference evidence="2 3" key="1">
    <citation type="submission" date="2024-07" db="EMBL/GenBank/DDBJ databases">
        <title>Uliginosibacterium flavum JJ3220;KACC:17644.</title>
        <authorList>
            <person name="Kim M.K."/>
        </authorList>
    </citation>
    <scope>NUCLEOTIDE SEQUENCE [LARGE SCALE GENOMIC DNA]</scope>
    <source>
        <strain evidence="2 3">KACC:17644</strain>
    </source>
</reference>
<dbReference type="EMBL" id="JBEWZI010000001">
    <property type="protein sequence ID" value="MET7012802.1"/>
    <property type="molecule type" value="Genomic_DNA"/>
</dbReference>
<accession>A0ABV2TFU8</accession>
<dbReference type="PANTHER" id="PTHR33525:SF6">
    <property type="entry name" value="HDOD DOMAIN-CONTAINING PROTEIN"/>
    <property type="match status" value="1"/>
</dbReference>
<gene>
    <name evidence="2" type="ORF">ABXR19_01280</name>
</gene>
<dbReference type="InterPro" id="IPR013976">
    <property type="entry name" value="HDOD"/>
</dbReference>
<dbReference type="PROSITE" id="PS51833">
    <property type="entry name" value="HDOD"/>
    <property type="match status" value="1"/>
</dbReference>
<keyword evidence="3" id="KW-1185">Reference proteome</keyword>
<dbReference type="SUPFAM" id="SSF109604">
    <property type="entry name" value="HD-domain/PDEase-like"/>
    <property type="match status" value="1"/>
</dbReference>
<evidence type="ECO:0000313" key="2">
    <source>
        <dbReference type="EMBL" id="MET7012802.1"/>
    </source>
</evidence>
<name>A0ABV2TFU8_9RHOO</name>
<proteinExistence type="predicted"/>
<dbReference type="InterPro" id="IPR052340">
    <property type="entry name" value="RNase_Y/CdgJ"/>
</dbReference>
<feature type="domain" description="HDOD" evidence="1">
    <location>
        <begin position="14"/>
        <end position="206"/>
    </location>
</feature>
<dbReference type="Gene3D" id="1.10.3210.10">
    <property type="entry name" value="Hypothetical protein af1432"/>
    <property type="match status" value="1"/>
</dbReference>
<comment type="caution">
    <text evidence="2">The sequence shown here is derived from an EMBL/GenBank/DDBJ whole genome shotgun (WGS) entry which is preliminary data.</text>
</comment>
<sequence length="274" mass="29856">MSPLEKLFANLPRLPSMPRVVQDLIASLCKDDVDIGSLVAQVKQDQSLSARVLAMANSSAYGASKKIGAIDQAVTMIGLSALRSIVIASGMSRTFAKVEGVDMKVFWRHAMISASVARVMGKREGVNPEFAYTAGLMHRVGQLIIHLAHPGVAKQLERAHAPTGLEMLKVERSLIEVDHCEVGSELALHWNFPPEIQNALRWYVEPLNPAAGLLAAVVHLSTQIAQRLDNGETPEQIADELDEAVLARLSLERADALWRIESCKDLPAATELLM</sequence>
<dbReference type="PANTHER" id="PTHR33525">
    <property type="match status" value="1"/>
</dbReference>